<evidence type="ECO:0000259" key="1">
    <source>
        <dbReference type="SMART" id="SM00484"/>
    </source>
</evidence>
<proteinExistence type="predicted"/>
<dbReference type="Gene3D" id="3.40.50.1010">
    <property type="entry name" value="5'-nuclease"/>
    <property type="match status" value="1"/>
</dbReference>
<evidence type="ECO:0008006" key="4">
    <source>
        <dbReference type="Google" id="ProtNLM"/>
    </source>
</evidence>
<dbReference type="InterPro" id="IPR006085">
    <property type="entry name" value="XPG_DNA_repair_N"/>
</dbReference>
<dbReference type="PANTHER" id="PTHR11081">
    <property type="entry name" value="FLAP ENDONUCLEASE FAMILY MEMBER"/>
    <property type="match status" value="1"/>
</dbReference>
<dbReference type="EMBL" id="MN739882">
    <property type="protein sequence ID" value="QHT75786.1"/>
    <property type="molecule type" value="Genomic_DNA"/>
</dbReference>
<feature type="domain" description="XPG-I" evidence="1">
    <location>
        <begin position="136"/>
        <end position="206"/>
    </location>
</feature>
<evidence type="ECO:0000259" key="2">
    <source>
        <dbReference type="SMART" id="SM00485"/>
    </source>
</evidence>
<dbReference type="SUPFAM" id="SSF88723">
    <property type="entry name" value="PIN domain-like"/>
    <property type="match status" value="1"/>
</dbReference>
<dbReference type="Pfam" id="PF00752">
    <property type="entry name" value="XPG_N"/>
    <property type="match status" value="1"/>
</dbReference>
<name>A0A6C0H6E4_9ZZZZ</name>
<dbReference type="Pfam" id="PF00867">
    <property type="entry name" value="XPG_I"/>
    <property type="match status" value="1"/>
</dbReference>
<dbReference type="AlphaFoldDB" id="A0A6C0H6E4"/>
<evidence type="ECO:0000313" key="3">
    <source>
        <dbReference type="EMBL" id="QHT75786.1"/>
    </source>
</evidence>
<accession>A0A6C0H6E4</accession>
<dbReference type="GO" id="GO:0004518">
    <property type="term" value="F:nuclease activity"/>
    <property type="evidence" value="ECO:0007669"/>
    <property type="project" value="InterPro"/>
</dbReference>
<reference evidence="3" key="1">
    <citation type="journal article" date="2020" name="Nature">
        <title>Giant virus diversity and host interactions through global metagenomics.</title>
        <authorList>
            <person name="Schulz F."/>
            <person name="Roux S."/>
            <person name="Paez-Espino D."/>
            <person name="Jungbluth S."/>
            <person name="Walsh D.A."/>
            <person name="Denef V.J."/>
            <person name="McMahon K.D."/>
            <person name="Konstantinidis K.T."/>
            <person name="Eloe-Fadrosh E.A."/>
            <person name="Kyrpides N.C."/>
            <person name="Woyke T."/>
        </authorList>
    </citation>
    <scope>NUCLEOTIDE SEQUENCE</scope>
    <source>
        <strain evidence="3">GVMAG-M-3300023179-71</strain>
    </source>
</reference>
<dbReference type="InterPro" id="IPR006084">
    <property type="entry name" value="XPG/Rad2"/>
</dbReference>
<dbReference type="SMART" id="SM00485">
    <property type="entry name" value="XPGN"/>
    <property type="match status" value="1"/>
</dbReference>
<dbReference type="PRINTS" id="PR00853">
    <property type="entry name" value="XPGRADSUPER"/>
</dbReference>
<dbReference type="InterPro" id="IPR006086">
    <property type="entry name" value="XPG-I_dom"/>
</dbReference>
<dbReference type="SMART" id="SM00484">
    <property type="entry name" value="XPGI"/>
    <property type="match status" value="1"/>
</dbReference>
<feature type="domain" description="XPG N-terminal" evidence="2">
    <location>
        <begin position="1"/>
        <end position="92"/>
    </location>
</feature>
<dbReference type="InterPro" id="IPR029060">
    <property type="entry name" value="PIN-like_dom_sf"/>
</dbReference>
<protein>
    <recommendedName>
        <fullName evidence="4">XPG N-terminal domain-containing protein</fullName>
    </recommendedName>
</protein>
<organism evidence="3">
    <name type="scientific">viral metagenome</name>
    <dbReference type="NCBI Taxonomy" id="1070528"/>
    <lineage>
        <taxon>unclassified sequences</taxon>
        <taxon>metagenomes</taxon>
        <taxon>organismal metagenomes</taxon>
    </lineage>
</organism>
<sequence>MAIELLNKFLKQKTMSAIKQINLKELKNKTLVIDASIYMFKYKSENKLCEKIEKMISILLNNGINPIFVFDGSIMENKKETIKKRKKIKQESILKISYYENKENLTPDEKIELKQLKLNSTTLTIEDRINVKSIVENCKIEYFESNLIEADKICDNLIKNKKAWGCISDDMDMFAYGMPFILRDLNIDNETVVLYDTNKIINILNISMENFKNICLLSGNDQFPELKNNIFKLFNYFEKFKKKNNKNNSFIDWLSYHYIDKINYNKEKFGILIKYVND</sequence>